<name>A0A6L3X4E3_9ENTR</name>
<dbReference type="AlphaFoldDB" id="A0A6L3X4E3"/>
<evidence type="ECO:0000313" key="2">
    <source>
        <dbReference type="EMBL" id="KAB2455884.1"/>
    </source>
</evidence>
<dbReference type="Gene3D" id="1.20.120.890">
    <property type="entry name" value="tRNA(Met) cytidine acetyltransferase, tail domain"/>
    <property type="match status" value="1"/>
</dbReference>
<accession>A0A6L3X4E3</accession>
<feature type="non-terminal residue" evidence="2">
    <location>
        <position position="1"/>
    </location>
</feature>
<evidence type="ECO:0000259" key="1">
    <source>
        <dbReference type="Pfam" id="PF17176"/>
    </source>
</evidence>
<comment type="caution">
    <text evidence="2">The sequence shown here is derived from an EMBL/GenBank/DDBJ whole genome shotgun (WGS) entry which is preliminary data.</text>
</comment>
<evidence type="ECO:0000313" key="3">
    <source>
        <dbReference type="Proteomes" id="UP000476281"/>
    </source>
</evidence>
<reference evidence="2 3" key="1">
    <citation type="submission" date="2019-09" db="EMBL/GenBank/DDBJ databases">
        <title>Reversal of blaTEM antimicrobial resistance by CRISPR-Cas9 in clinical E. coli and other Enterobacteriaceae strains.</title>
        <authorList>
            <person name="Tagliaferri T."/>
            <person name="Guimaraes N."/>
            <person name="Pereira M."/>
            <person name="Felicori L."/>
            <person name="Horz H.-P."/>
            <person name="Santos S."/>
            <person name="Mendes T."/>
        </authorList>
    </citation>
    <scope>NUCLEOTIDE SEQUENCE [LARGE SCALE GENOMIC DNA]</scope>
    <source>
        <strain evidence="2 3">E2_blaTEM_MG</strain>
    </source>
</reference>
<dbReference type="Pfam" id="PF17176">
    <property type="entry name" value="tRNA_bind_3"/>
    <property type="match status" value="1"/>
</dbReference>
<dbReference type="EMBL" id="WBSZ01002069">
    <property type="protein sequence ID" value="KAB2455884.1"/>
    <property type="molecule type" value="Genomic_DNA"/>
</dbReference>
<dbReference type="Proteomes" id="UP000476281">
    <property type="component" value="Unassembled WGS sequence"/>
</dbReference>
<dbReference type="InterPro" id="IPR038321">
    <property type="entry name" value="TmcA_C_sf"/>
</dbReference>
<proteinExistence type="predicted"/>
<protein>
    <submittedName>
        <fullName evidence="2">tRNA cytosine(34) acetyltransferase TmcA</fullName>
    </submittedName>
</protein>
<organism evidence="2 3">
    <name type="scientific">Enterobacter hormaechei</name>
    <dbReference type="NCBI Taxonomy" id="158836"/>
    <lineage>
        <taxon>Bacteria</taxon>
        <taxon>Pseudomonadati</taxon>
        <taxon>Pseudomonadota</taxon>
        <taxon>Gammaproteobacteria</taxon>
        <taxon>Enterobacterales</taxon>
        <taxon>Enterobacteriaceae</taxon>
        <taxon>Enterobacter</taxon>
        <taxon>Enterobacter cloacae complex</taxon>
    </lineage>
</organism>
<dbReference type="InterPro" id="IPR033442">
    <property type="entry name" value="TmcA_tRNA_bind"/>
</dbReference>
<keyword evidence="2" id="KW-0808">Transferase</keyword>
<feature type="domain" description="tRNA(Met) cytidine acetyltransferase TmcA tRNA-binding" evidence="1">
    <location>
        <begin position="11"/>
        <end position="118"/>
    </location>
</feature>
<dbReference type="GO" id="GO:0016740">
    <property type="term" value="F:transferase activity"/>
    <property type="evidence" value="ECO:0007669"/>
    <property type="project" value="UniProtKB-KW"/>
</dbReference>
<sequence>RGLGDVYQRQGHQLCEQAHQRLCRDMRVLSAWNGEKIPVTDAWEATLNSDDWLELAGFAFAHRAFSTSVAALTRLLLAVDMPLPALRGKMEGNTHDFGRKALLAKLREETAHALERLDYSRSQQLKADILQWQFFQ</sequence>
<gene>
    <name evidence="2" type="ORF">F9C29_31160</name>
</gene>